<dbReference type="InterPro" id="IPR011707">
    <property type="entry name" value="Cu-oxidase-like_N"/>
</dbReference>
<dbReference type="Pfam" id="PF07731">
    <property type="entry name" value="Cu-oxidase_2"/>
    <property type="match status" value="1"/>
</dbReference>
<dbReference type="SUPFAM" id="SSF49503">
    <property type="entry name" value="Cupredoxins"/>
    <property type="match status" value="3"/>
</dbReference>
<dbReference type="GO" id="GO:0016020">
    <property type="term" value="C:membrane"/>
    <property type="evidence" value="ECO:0007669"/>
    <property type="project" value="UniProtKB-SubCell"/>
</dbReference>
<dbReference type="EMBL" id="JH767158">
    <property type="protein sequence ID" value="EQC33612.1"/>
    <property type="molecule type" value="Genomic_DNA"/>
</dbReference>
<evidence type="ECO:0000313" key="11">
    <source>
        <dbReference type="EMBL" id="EQC33612.1"/>
    </source>
</evidence>
<feature type="region of interest" description="Disordered" evidence="6">
    <location>
        <begin position="733"/>
        <end position="761"/>
    </location>
</feature>
<dbReference type="PANTHER" id="PTHR48267">
    <property type="entry name" value="CUPREDOXIN SUPERFAMILY PROTEIN"/>
    <property type="match status" value="1"/>
</dbReference>
<proteinExistence type="inferred from homology"/>
<keyword evidence="8" id="KW-0732">Signal</keyword>
<sequence length="916" mass="99043">MLPSIALLFSAAAGLVAAQDAPDPTYGGALYAFTAYASPLVLPEVLDMTAGGSLKMNIGQVDSHAWGNGIPTTAVYGYGVVGRNMSHPGPTIRVKKGVPINVEWFNTLGSSTHLLGRYIEPTLLRSTSECFPNCGIPVITHVHGLESPAQYDGLPHYSIYKNQSFNAVYNNKQGASTKMYHDHAIGLSRLNVWAGLFGLYIIEDPALDASYNLANMTDIPLMIADKIIDPSGKLLYTSVVTCPTTGTLWMSESFGAVNTVNGVVMPYLEVGQEMVRFRIANMANSRHYDVQLPFSDKCKLIAVDSGYVQTPMPVNASTTLFSLERIEVVCDFTGVANGTTFDITDGANDIASSYTYDPRMLQVRVIAKTSTPGKAVTLPTRMTKLKDLQALYKSTNGKLRTITIGEMTDMNKCPTQSILTQYGQVANVSTITNKLMCTRGKVEKWQFKNPTDDTHPFHWHLVNVQCGPDDDHINKNELKDVYVIPNGPKEDRTRITQVCYVACTPDEFLLEGSSRAADDYGFSTDEPYLAHCHIMEHEDNSMMAWFQLMKEDDTNPIDDGTVVSSTPELTNAIIWSAIGMSFVGGMATTLSVLVISIPRLNFMAGDKALAMTFALSAGVMLFISLVDLFNESITNFRNAWAVGGSEGVDPELIEQGLAPPGTVAPVCDPTCVGYAWLATTGCFYGGIAVILLLEIIVHRVFDYHTKDLATLGNHTHDHQDEHELMTNAVEVRTPTGKGLDDHDDGTPLSSEPDDAENGEAKKTEMRRAGILTGIAIAIHNFPEGIALFVASLQGLKTGLVLAIGITLHNFPEGVAIAAPVYYATNSKKQAFFWTALSGIAQPCGAFIGWATVSGGVTPLLSAVLYGFVSGMLVCITMKELVPGAFKFGGHRFLASFAFGVGIMAISLVILKFVGSS</sequence>
<dbReference type="eggNOG" id="KOG2474">
    <property type="taxonomic scope" value="Eukaryota"/>
</dbReference>
<dbReference type="Gene3D" id="2.60.40.420">
    <property type="entry name" value="Cupredoxins - blue copper proteins"/>
    <property type="match status" value="3"/>
</dbReference>
<feature type="transmembrane region" description="Helical" evidence="7">
    <location>
        <begin position="830"/>
        <end position="850"/>
    </location>
</feature>
<dbReference type="Pfam" id="PF02535">
    <property type="entry name" value="Zip"/>
    <property type="match status" value="1"/>
</dbReference>
<evidence type="ECO:0000256" key="8">
    <source>
        <dbReference type="SAM" id="SignalP"/>
    </source>
</evidence>
<dbReference type="AlphaFoldDB" id="T0RTI3"/>
<dbReference type="InterPro" id="IPR045087">
    <property type="entry name" value="Cu-oxidase_fam"/>
</dbReference>
<evidence type="ECO:0000259" key="9">
    <source>
        <dbReference type="Pfam" id="PF07731"/>
    </source>
</evidence>
<keyword evidence="4 7" id="KW-1133">Transmembrane helix</keyword>
<feature type="transmembrane region" description="Helical" evidence="7">
    <location>
        <begin position="893"/>
        <end position="913"/>
    </location>
</feature>
<feature type="transmembrane region" description="Helical" evidence="7">
    <location>
        <begin position="770"/>
        <end position="792"/>
    </location>
</feature>
<dbReference type="GO" id="GO:0016491">
    <property type="term" value="F:oxidoreductase activity"/>
    <property type="evidence" value="ECO:0007669"/>
    <property type="project" value="InterPro"/>
</dbReference>
<evidence type="ECO:0008006" key="13">
    <source>
        <dbReference type="Google" id="ProtNLM"/>
    </source>
</evidence>
<dbReference type="OrthoDB" id="262547at2759"/>
<feature type="chain" id="PRO_5004571109" description="Plastocyanin-like domain-containing protein" evidence="8">
    <location>
        <begin position="19"/>
        <end position="916"/>
    </location>
</feature>
<gene>
    <name evidence="11" type="ORF">SDRG_08718</name>
</gene>
<dbReference type="GeneID" id="19949445"/>
<feature type="domain" description="Plastocyanin-like" evidence="10">
    <location>
        <begin position="138"/>
        <end position="205"/>
    </location>
</feature>
<dbReference type="Pfam" id="PF07732">
    <property type="entry name" value="Cu-oxidase_3"/>
    <property type="match status" value="1"/>
</dbReference>
<name>T0RTI3_SAPDV</name>
<evidence type="ECO:0000256" key="5">
    <source>
        <dbReference type="ARBA" id="ARBA00023136"/>
    </source>
</evidence>
<feature type="domain" description="Plastocyanin-like" evidence="9">
    <location>
        <begin position="426"/>
        <end position="547"/>
    </location>
</feature>
<feature type="transmembrane region" description="Helical" evidence="7">
    <location>
        <begin position="608"/>
        <end position="626"/>
    </location>
</feature>
<comment type="similarity">
    <text evidence="2">Belongs to the multicopper oxidase family.</text>
</comment>
<dbReference type="InterPro" id="IPR008972">
    <property type="entry name" value="Cupredoxin"/>
</dbReference>
<dbReference type="VEuPathDB" id="FungiDB:SDRG_08718"/>
<organism evidence="11 12">
    <name type="scientific">Saprolegnia diclina (strain VS20)</name>
    <dbReference type="NCBI Taxonomy" id="1156394"/>
    <lineage>
        <taxon>Eukaryota</taxon>
        <taxon>Sar</taxon>
        <taxon>Stramenopiles</taxon>
        <taxon>Oomycota</taxon>
        <taxon>Saprolegniomycetes</taxon>
        <taxon>Saprolegniales</taxon>
        <taxon>Saprolegniaceae</taxon>
        <taxon>Saprolegnia</taxon>
    </lineage>
</organism>
<reference evidence="11 12" key="1">
    <citation type="submission" date="2012-04" db="EMBL/GenBank/DDBJ databases">
        <title>The Genome Sequence of Saprolegnia declina VS20.</title>
        <authorList>
            <consortium name="The Broad Institute Genome Sequencing Platform"/>
            <person name="Russ C."/>
            <person name="Nusbaum C."/>
            <person name="Tyler B."/>
            <person name="van West P."/>
            <person name="Dieguez-Uribeondo J."/>
            <person name="de Bruijn I."/>
            <person name="Tripathy S."/>
            <person name="Jiang R."/>
            <person name="Young S.K."/>
            <person name="Zeng Q."/>
            <person name="Gargeya S."/>
            <person name="Fitzgerald M."/>
            <person name="Haas B."/>
            <person name="Abouelleil A."/>
            <person name="Alvarado L."/>
            <person name="Arachchi H.M."/>
            <person name="Berlin A."/>
            <person name="Chapman S.B."/>
            <person name="Goldberg J."/>
            <person name="Griggs A."/>
            <person name="Gujja S."/>
            <person name="Hansen M."/>
            <person name="Howarth C."/>
            <person name="Imamovic A."/>
            <person name="Larimer J."/>
            <person name="McCowen C."/>
            <person name="Montmayeur A."/>
            <person name="Murphy C."/>
            <person name="Neiman D."/>
            <person name="Pearson M."/>
            <person name="Priest M."/>
            <person name="Roberts A."/>
            <person name="Saif S."/>
            <person name="Shea T."/>
            <person name="Sisk P."/>
            <person name="Sykes S."/>
            <person name="Wortman J."/>
            <person name="Nusbaum C."/>
            <person name="Birren B."/>
        </authorList>
    </citation>
    <scope>NUCLEOTIDE SEQUENCE [LARGE SCALE GENOMIC DNA]</scope>
    <source>
        <strain evidence="11 12">VS20</strain>
    </source>
</reference>
<keyword evidence="5 7" id="KW-0472">Membrane</keyword>
<evidence type="ECO:0000256" key="4">
    <source>
        <dbReference type="ARBA" id="ARBA00022989"/>
    </source>
</evidence>
<feature type="transmembrane region" description="Helical" evidence="7">
    <location>
        <begin position="798"/>
        <end position="823"/>
    </location>
</feature>
<dbReference type="Proteomes" id="UP000030762">
    <property type="component" value="Unassembled WGS sequence"/>
</dbReference>
<dbReference type="GO" id="GO:0046873">
    <property type="term" value="F:metal ion transmembrane transporter activity"/>
    <property type="evidence" value="ECO:0007669"/>
    <property type="project" value="InterPro"/>
</dbReference>
<protein>
    <recommendedName>
        <fullName evidence="13">Plastocyanin-like domain-containing protein</fullName>
    </recommendedName>
</protein>
<dbReference type="PANTHER" id="PTHR48267:SF1">
    <property type="entry name" value="BILIRUBIN OXIDASE"/>
    <property type="match status" value="1"/>
</dbReference>
<feature type="signal peptide" evidence="8">
    <location>
        <begin position="1"/>
        <end position="18"/>
    </location>
</feature>
<dbReference type="InParanoid" id="T0RTI3"/>
<feature type="transmembrane region" description="Helical" evidence="7">
    <location>
        <begin position="573"/>
        <end position="596"/>
    </location>
</feature>
<evidence type="ECO:0000256" key="2">
    <source>
        <dbReference type="ARBA" id="ARBA00010609"/>
    </source>
</evidence>
<evidence type="ECO:0000259" key="10">
    <source>
        <dbReference type="Pfam" id="PF07732"/>
    </source>
</evidence>
<evidence type="ECO:0000313" key="12">
    <source>
        <dbReference type="Proteomes" id="UP000030762"/>
    </source>
</evidence>
<evidence type="ECO:0000256" key="1">
    <source>
        <dbReference type="ARBA" id="ARBA00004141"/>
    </source>
</evidence>
<dbReference type="GO" id="GO:0005507">
    <property type="term" value="F:copper ion binding"/>
    <property type="evidence" value="ECO:0007669"/>
    <property type="project" value="InterPro"/>
</dbReference>
<dbReference type="RefSeq" id="XP_008612835.1">
    <property type="nucleotide sequence ID" value="XM_008614613.1"/>
</dbReference>
<evidence type="ECO:0000256" key="7">
    <source>
        <dbReference type="SAM" id="Phobius"/>
    </source>
</evidence>
<evidence type="ECO:0000256" key="3">
    <source>
        <dbReference type="ARBA" id="ARBA00022692"/>
    </source>
</evidence>
<dbReference type="OMA" id="KVEAFKW"/>
<keyword evidence="3 7" id="KW-0812">Transmembrane</keyword>
<feature type="transmembrane region" description="Helical" evidence="7">
    <location>
        <begin position="674"/>
        <end position="697"/>
    </location>
</feature>
<comment type="subcellular location">
    <subcellularLocation>
        <location evidence="1">Membrane</location>
        <topology evidence="1">Multi-pass membrane protein</topology>
    </subcellularLocation>
</comment>
<evidence type="ECO:0000256" key="6">
    <source>
        <dbReference type="SAM" id="MobiDB-lite"/>
    </source>
</evidence>
<dbReference type="InterPro" id="IPR003689">
    <property type="entry name" value="ZIP"/>
</dbReference>
<dbReference type="InterPro" id="IPR011706">
    <property type="entry name" value="Cu-oxidase_C"/>
</dbReference>
<keyword evidence="12" id="KW-1185">Reference proteome</keyword>
<dbReference type="STRING" id="1156394.T0RTI3"/>
<feature type="transmembrane region" description="Helical" evidence="7">
    <location>
        <begin position="862"/>
        <end position="881"/>
    </location>
</feature>
<accession>T0RTI3</accession>